<feature type="signal peptide" evidence="2">
    <location>
        <begin position="1"/>
        <end position="28"/>
    </location>
</feature>
<dbReference type="EMBL" id="BAAAPE010000013">
    <property type="protein sequence ID" value="GAA2087204.1"/>
    <property type="molecule type" value="Genomic_DNA"/>
</dbReference>
<accession>A0ABP5HWN0</accession>
<dbReference type="InterPro" id="IPR032093">
    <property type="entry name" value="PhoD_N"/>
</dbReference>
<dbReference type="InterPro" id="IPR018946">
    <property type="entry name" value="PhoD-like_MPP"/>
</dbReference>
<feature type="region of interest" description="Disordered" evidence="1">
    <location>
        <begin position="319"/>
        <end position="343"/>
    </location>
</feature>
<protein>
    <submittedName>
        <fullName evidence="5">Alkaline phosphatase D family protein</fullName>
    </submittedName>
</protein>
<dbReference type="Gene3D" id="2.60.40.380">
    <property type="entry name" value="Purple acid phosphatase-like, N-terminal"/>
    <property type="match status" value="1"/>
</dbReference>
<proteinExistence type="predicted"/>
<organism evidence="5 6">
    <name type="scientific">Streptomyces albiaxialis</name>
    <dbReference type="NCBI Taxonomy" id="329523"/>
    <lineage>
        <taxon>Bacteria</taxon>
        <taxon>Bacillati</taxon>
        <taxon>Actinomycetota</taxon>
        <taxon>Actinomycetes</taxon>
        <taxon>Kitasatosporales</taxon>
        <taxon>Streptomycetaceae</taxon>
        <taxon>Streptomyces</taxon>
    </lineage>
</organism>
<keyword evidence="2" id="KW-0732">Signal</keyword>
<dbReference type="InterPro" id="IPR029052">
    <property type="entry name" value="Metallo-depent_PP-like"/>
</dbReference>
<evidence type="ECO:0000313" key="5">
    <source>
        <dbReference type="EMBL" id="GAA2087204.1"/>
    </source>
</evidence>
<feature type="chain" id="PRO_5047359432" evidence="2">
    <location>
        <begin position="29"/>
        <end position="528"/>
    </location>
</feature>
<feature type="domain" description="PhoD-like phosphatase metallophosphatase" evidence="3">
    <location>
        <begin position="156"/>
        <end position="497"/>
    </location>
</feature>
<name>A0ABP5HWN0_9ACTN</name>
<dbReference type="Gene3D" id="3.60.21.70">
    <property type="entry name" value="PhoD-like phosphatase"/>
    <property type="match status" value="1"/>
</dbReference>
<reference evidence="6" key="1">
    <citation type="journal article" date="2019" name="Int. J. Syst. Evol. Microbiol.">
        <title>The Global Catalogue of Microorganisms (GCM) 10K type strain sequencing project: providing services to taxonomists for standard genome sequencing and annotation.</title>
        <authorList>
            <consortium name="The Broad Institute Genomics Platform"/>
            <consortium name="The Broad Institute Genome Sequencing Center for Infectious Disease"/>
            <person name="Wu L."/>
            <person name="Ma J."/>
        </authorList>
    </citation>
    <scope>NUCLEOTIDE SEQUENCE [LARGE SCALE GENOMIC DNA]</scope>
    <source>
        <strain evidence="6">JCM 15478</strain>
    </source>
</reference>
<dbReference type="Pfam" id="PF16655">
    <property type="entry name" value="PhoD_N"/>
    <property type="match status" value="1"/>
</dbReference>
<sequence length="528" mass="58629">MNRRRFLTVAGAAAALAFGTNLPNTASAVQTLDSMRAKRIDKDPFRLGVASGDPLPGSVVLWTRLAPEPYELDSGMTDEPVTVTWELASDKDFGTVVARGEEIAHPEWKHSLHVVPEGLEADTTYWYRFRTGEWTSPTGRTRTAPAAGAAPDSLRFAFLSCQNFQGGYFTAHKHLAQEELNAVVFLGDYIYENAVAPDGGDRNDPDLKLPAAHNAETVSLEQYRLRYALYHADPDLRAAHAAHPWITTWDDHEVENNYAKDVSQDEDPKDKFLVRRAAAYRAYYENMPLRPPQQPDGPDLTLHRRLSYGTLAQLHVLDSRQYRDDQSNNDGWKVPSDETNRPDRTLLGSAQESWLAEGWQASDAVWNLVPQQVVLSRRYADSTTPHKVSMDAWDGYPAARKRFLDAAKAAPVENLVVLTGDVHVAYAFDIKQDFDDPESKNHGVELVATSVASGGDGADKPDDWEAQTKANPHMKFFNGRRGYLLVTLDREKLRADYRTVGKVTTPGAPVTTAASFQSLKGDPGLKPV</sequence>
<evidence type="ECO:0000256" key="2">
    <source>
        <dbReference type="SAM" id="SignalP"/>
    </source>
</evidence>
<comment type="caution">
    <text evidence="5">The sequence shown here is derived from an EMBL/GenBank/DDBJ whole genome shotgun (WGS) entry which is preliminary data.</text>
</comment>
<dbReference type="PROSITE" id="PS51318">
    <property type="entry name" value="TAT"/>
    <property type="match status" value="1"/>
</dbReference>
<dbReference type="InterPro" id="IPR006311">
    <property type="entry name" value="TAT_signal"/>
</dbReference>
<evidence type="ECO:0000259" key="3">
    <source>
        <dbReference type="Pfam" id="PF09423"/>
    </source>
</evidence>
<evidence type="ECO:0000313" key="6">
    <source>
        <dbReference type="Proteomes" id="UP001500016"/>
    </source>
</evidence>
<dbReference type="Proteomes" id="UP001500016">
    <property type="component" value="Unassembled WGS sequence"/>
</dbReference>
<dbReference type="InterPro" id="IPR052900">
    <property type="entry name" value="Phospholipid_Metab_Enz"/>
</dbReference>
<dbReference type="PANTHER" id="PTHR43606">
    <property type="entry name" value="PHOSPHATASE, PUTATIVE (AFU_ORTHOLOGUE AFUA_6G08710)-RELATED"/>
    <property type="match status" value="1"/>
</dbReference>
<evidence type="ECO:0000259" key="4">
    <source>
        <dbReference type="Pfam" id="PF16655"/>
    </source>
</evidence>
<dbReference type="InterPro" id="IPR038607">
    <property type="entry name" value="PhoD-like_sf"/>
</dbReference>
<evidence type="ECO:0000256" key="1">
    <source>
        <dbReference type="SAM" id="MobiDB-lite"/>
    </source>
</evidence>
<dbReference type="SUPFAM" id="SSF56300">
    <property type="entry name" value="Metallo-dependent phosphatases"/>
    <property type="match status" value="1"/>
</dbReference>
<gene>
    <name evidence="5" type="ORF">GCM10009801_50040</name>
</gene>
<dbReference type="PANTHER" id="PTHR43606:SF2">
    <property type="entry name" value="ALKALINE PHOSPHATASE FAMILY PROTEIN (AFU_ORTHOLOGUE AFUA_5G03860)"/>
    <property type="match status" value="1"/>
</dbReference>
<dbReference type="Pfam" id="PF09423">
    <property type="entry name" value="PhoD"/>
    <property type="match status" value="1"/>
</dbReference>
<dbReference type="CDD" id="cd07389">
    <property type="entry name" value="MPP_PhoD"/>
    <property type="match status" value="1"/>
</dbReference>
<feature type="domain" description="Phospholipase D N-terminal" evidence="4">
    <location>
        <begin position="47"/>
        <end position="143"/>
    </location>
</feature>
<keyword evidence="6" id="KW-1185">Reference proteome</keyword>